<feature type="domain" description="Type II secretion system protein GspF" evidence="7">
    <location>
        <begin position="111"/>
        <end position="236"/>
    </location>
</feature>
<reference evidence="8 9" key="1">
    <citation type="submission" date="2020-08" db="EMBL/GenBank/DDBJ databases">
        <title>The Agave Microbiome: Exploring the role of microbial communities in plant adaptations to desert environments.</title>
        <authorList>
            <person name="Partida-Martinez L.P."/>
        </authorList>
    </citation>
    <scope>NUCLEOTIDE SEQUENCE [LARGE SCALE GENOMIC DNA]</scope>
    <source>
        <strain evidence="8 9">AS2.23</strain>
    </source>
</reference>
<gene>
    <name evidence="8" type="ORF">FHR75_003565</name>
</gene>
<comment type="subcellular location">
    <subcellularLocation>
        <location evidence="1">Cell membrane</location>
        <topology evidence="1">Multi-pass membrane protein</topology>
    </subcellularLocation>
</comment>
<dbReference type="Pfam" id="PF00482">
    <property type="entry name" value="T2SSF"/>
    <property type="match status" value="1"/>
</dbReference>
<protein>
    <submittedName>
        <fullName evidence="8">Flp pilus assembly protein TadB</fullName>
    </submittedName>
</protein>
<feature type="transmembrane region" description="Helical" evidence="6">
    <location>
        <begin position="12"/>
        <end position="37"/>
    </location>
</feature>
<dbReference type="Proteomes" id="UP000533269">
    <property type="component" value="Unassembled WGS sequence"/>
</dbReference>
<keyword evidence="5 6" id="KW-0472">Membrane</keyword>
<evidence type="ECO:0000313" key="8">
    <source>
        <dbReference type="EMBL" id="MBB2902729.1"/>
    </source>
</evidence>
<evidence type="ECO:0000256" key="2">
    <source>
        <dbReference type="ARBA" id="ARBA00022475"/>
    </source>
</evidence>
<keyword evidence="2" id="KW-1003">Cell membrane</keyword>
<dbReference type="GO" id="GO:0005886">
    <property type="term" value="C:plasma membrane"/>
    <property type="evidence" value="ECO:0007669"/>
    <property type="project" value="UniProtKB-SubCell"/>
</dbReference>
<name>A0A7W4TPG8_KINRA</name>
<dbReference type="AlphaFoldDB" id="A0A7W4TPG8"/>
<evidence type="ECO:0000313" key="9">
    <source>
        <dbReference type="Proteomes" id="UP000533269"/>
    </source>
</evidence>
<comment type="caution">
    <text evidence="8">The sequence shown here is derived from an EMBL/GenBank/DDBJ whole genome shotgun (WGS) entry which is preliminary data.</text>
</comment>
<dbReference type="RefSeq" id="WP_183392469.1">
    <property type="nucleotide sequence ID" value="NZ_JACHVY010000004.1"/>
</dbReference>
<evidence type="ECO:0000256" key="3">
    <source>
        <dbReference type="ARBA" id="ARBA00022692"/>
    </source>
</evidence>
<sequence length="291" mass="30607">MNGVLGQVQPEVLVAVAAAVAGTGVLVAALGFRGAVAGPSSRPGWRRRAVAGSGRRVLLGVGAGVLTLVLTRWVVAGIGIGLLVACWQRLLGGNAEENRGIARLEGLANWTESLRDTIAGAIGLEQAIPATAATSAPVLRPSLNLLVDRLRVREPLPDALLRFADDVDDPSADVVVAALVLNARLRGPGLRDVLTALAASTREELDVRRRIEASRRSIRRSVQIVLLIVLGVMGVLSVFNRSYVAPYSTFSGQVALIVVAGLLVLGLTWLRRLARVEAHERFLSRPAGGAA</sequence>
<feature type="transmembrane region" description="Helical" evidence="6">
    <location>
        <begin position="57"/>
        <end position="84"/>
    </location>
</feature>
<keyword evidence="3 6" id="KW-0812">Transmembrane</keyword>
<keyword evidence="4 6" id="KW-1133">Transmembrane helix</keyword>
<dbReference type="PANTHER" id="PTHR35007">
    <property type="entry name" value="INTEGRAL MEMBRANE PROTEIN-RELATED"/>
    <property type="match status" value="1"/>
</dbReference>
<feature type="transmembrane region" description="Helical" evidence="6">
    <location>
        <begin position="224"/>
        <end position="244"/>
    </location>
</feature>
<evidence type="ECO:0000256" key="5">
    <source>
        <dbReference type="ARBA" id="ARBA00023136"/>
    </source>
</evidence>
<dbReference type="EMBL" id="JACHVY010000004">
    <property type="protein sequence ID" value="MBB2902729.1"/>
    <property type="molecule type" value="Genomic_DNA"/>
</dbReference>
<accession>A0A7W4TPG8</accession>
<evidence type="ECO:0000256" key="4">
    <source>
        <dbReference type="ARBA" id="ARBA00022989"/>
    </source>
</evidence>
<dbReference type="InterPro" id="IPR018076">
    <property type="entry name" value="T2SS_GspF_dom"/>
</dbReference>
<evidence type="ECO:0000256" key="6">
    <source>
        <dbReference type="SAM" id="Phobius"/>
    </source>
</evidence>
<dbReference type="PANTHER" id="PTHR35007:SF3">
    <property type="entry name" value="POSSIBLE CONSERVED ALANINE RICH MEMBRANE PROTEIN"/>
    <property type="match status" value="1"/>
</dbReference>
<evidence type="ECO:0000259" key="7">
    <source>
        <dbReference type="Pfam" id="PF00482"/>
    </source>
</evidence>
<feature type="transmembrane region" description="Helical" evidence="6">
    <location>
        <begin position="250"/>
        <end position="270"/>
    </location>
</feature>
<evidence type="ECO:0000256" key="1">
    <source>
        <dbReference type="ARBA" id="ARBA00004651"/>
    </source>
</evidence>
<proteinExistence type="predicted"/>
<reference evidence="8 9" key="2">
    <citation type="submission" date="2020-08" db="EMBL/GenBank/DDBJ databases">
        <authorList>
            <person name="Partida-Martinez L."/>
            <person name="Huntemann M."/>
            <person name="Clum A."/>
            <person name="Wang J."/>
            <person name="Palaniappan K."/>
            <person name="Ritter S."/>
            <person name="Chen I.-M."/>
            <person name="Stamatis D."/>
            <person name="Reddy T."/>
            <person name="O'Malley R."/>
            <person name="Daum C."/>
            <person name="Shapiro N."/>
            <person name="Ivanova N."/>
            <person name="Kyrpides N."/>
            <person name="Woyke T."/>
        </authorList>
    </citation>
    <scope>NUCLEOTIDE SEQUENCE [LARGE SCALE GENOMIC DNA]</scope>
    <source>
        <strain evidence="8 9">AS2.23</strain>
    </source>
</reference>
<organism evidence="8 9">
    <name type="scientific">Kineococcus radiotolerans</name>
    <dbReference type="NCBI Taxonomy" id="131568"/>
    <lineage>
        <taxon>Bacteria</taxon>
        <taxon>Bacillati</taxon>
        <taxon>Actinomycetota</taxon>
        <taxon>Actinomycetes</taxon>
        <taxon>Kineosporiales</taxon>
        <taxon>Kineosporiaceae</taxon>
        <taxon>Kineococcus</taxon>
    </lineage>
</organism>